<organism evidence="2 3">
    <name type="scientific">Branchiostoma lanceolatum</name>
    <name type="common">Common lancelet</name>
    <name type="synonym">Amphioxus lanceolatum</name>
    <dbReference type="NCBI Taxonomy" id="7740"/>
    <lineage>
        <taxon>Eukaryota</taxon>
        <taxon>Metazoa</taxon>
        <taxon>Chordata</taxon>
        <taxon>Cephalochordata</taxon>
        <taxon>Leptocardii</taxon>
        <taxon>Amphioxiformes</taxon>
        <taxon>Branchiostomatidae</taxon>
        <taxon>Branchiostoma</taxon>
    </lineage>
</organism>
<dbReference type="OrthoDB" id="9998159at2759"/>
<reference evidence="2" key="1">
    <citation type="submission" date="2022-01" db="EMBL/GenBank/DDBJ databases">
        <authorList>
            <person name="Braso-Vives M."/>
        </authorList>
    </citation>
    <scope>NUCLEOTIDE SEQUENCE</scope>
</reference>
<dbReference type="EMBL" id="OV696689">
    <property type="protein sequence ID" value="CAH1262869.1"/>
    <property type="molecule type" value="Genomic_DNA"/>
</dbReference>
<proteinExistence type="predicted"/>
<feature type="compositionally biased region" description="Basic residues" evidence="1">
    <location>
        <begin position="209"/>
        <end position="221"/>
    </location>
</feature>
<protein>
    <submittedName>
        <fullName evidence="2">Hypp2589 protein</fullName>
    </submittedName>
</protein>
<accession>A0A8J9ZVG6</accession>
<keyword evidence="3" id="KW-1185">Reference proteome</keyword>
<evidence type="ECO:0000256" key="1">
    <source>
        <dbReference type="SAM" id="MobiDB-lite"/>
    </source>
</evidence>
<dbReference type="Proteomes" id="UP000838412">
    <property type="component" value="Chromosome 4"/>
</dbReference>
<dbReference type="AlphaFoldDB" id="A0A8J9ZVG6"/>
<sequence length="304" mass="34309">MDTVVGLGKDPARPLTRGRSCMRQGIFVWNHDLLKINTGDETGFSVRGQPLTLHQPRKQEENSSEVFNHPDQQKPKIISNLMNVEPTSEQSNPHITLEPIGTQSAQSEDLDVRIEFLTSVISKFRLQKRKDCLHEVDWAADQEQGQPRCSRCGKLMRTARRLPEVRDKLTKQRKDGVNADETKIPNRSSLFQGKLLFIRDDGVPPKTPKGNKRRKTKKAKQGKNSSLLTPRKESVPPNTSAAIVQEMQETNEPVEETNEDMYKMDRPSGPRRVLVRFSSKRTVRTFVPDAPVAGPVRIEAGNAS</sequence>
<evidence type="ECO:0000313" key="2">
    <source>
        <dbReference type="EMBL" id="CAH1262869.1"/>
    </source>
</evidence>
<name>A0A8J9ZVG6_BRALA</name>
<evidence type="ECO:0000313" key="3">
    <source>
        <dbReference type="Proteomes" id="UP000838412"/>
    </source>
</evidence>
<feature type="region of interest" description="Disordered" evidence="1">
    <location>
        <begin position="198"/>
        <end position="239"/>
    </location>
</feature>
<gene>
    <name evidence="2" type="primary">Hypp2589</name>
    <name evidence="2" type="ORF">BLAG_LOCUS17749</name>
</gene>